<protein>
    <submittedName>
        <fullName evidence="2">Uncharacterized protein</fullName>
    </submittedName>
</protein>
<evidence type="ECO:0000256" key="1">
    <source>
        <dbReference type="SAM" id="MobiDB-lite"/>
    </source>
</evidence>
<proteinExistence type="predicted"/>
<evidence type="ECO:0000313" key="2">
    <source>
        <dbReference type="EMBL" id="UPW41553.1"/>
    </source>
</evidence>
<sequence>MGRFKTLYDRPHQNKYETPEGDSMAEPDQSLTVRQILERFTAGTLSEDEVSLGSPYYNDDIDNPNPVILDITDIEDMARSKKKILDEIERTQKMESESNSIDVG</sequence>
<feature type="region of interest" description="Disordered" evidence="1">
    <location>
        <begin position="1"/>
        <end position="27"/>
    </location>
</feature>
<dbReference type="EMBL" id="OM869626">
    <property type="protein sequence ID" value="UPW41553.1"/>
    <property type="molecule type" value="Genomic_DNA"/>
</dbReference>
<feature type="compositionally biased region" description="Basic and acidic residues" evidence="1">
    <location>
        <begin position="1"/>
        <end position="18"/>
    </location>
</feature>
<organism evidence="2">
    <name type="scientific">Peromfec virus RodF8_58</name>
    <dbReference type="NCBI Taxonomy" id="2929385"/>
    <lineage>
        <taxon>Viruses</taxon>
        <taxon>Monodnaviria</taxon>
        <taxon>Sangervirae</taxon>
        <taxon>Phixviricota</taxon>
        <taxon>Malgrandaviricetes</taxon>
        <taxon>Petitvirales</taxon>
        <taxon>Microviridae</taxon>
    </lineage>
</organism>
<reference evidence="2" key="1">
    <citation type="submission" date="2022-02" db="EMBL/GenBank/DDBJ databases">
        <title>Towards deciphering the DNA virus diversity associated with rodent species in the families Cricetidae and Heteromyidae.</title>
        <authorList>
            <person name="Lund M."/>
            <person name="Larsen B.B."/>
            <person name="Gryseels S."/>
            <person name="Kraberger S."/>
            <person name="Rowsey D.M."/>
            <person name="Steger L."/>
            <person name="Yule K.M."/>
            <person name="Upham N.S."/>
            <person name="Worobey M."/>
            <person name="Van Doorslaer K."/>
            <person name="Varsani A."/>
        </authorList>
    </citation>
    <scope>NUCLEOTIDE SEQUENCE</scope>
    <source>
        <strain evidence="2">NeonRodF8_58</strain>
    </source>
</reference>
<accession>A0A976N2Z1</accession>
<name>A0A976N2Z1_9VIRU</name>